<name>A0ABN1FA41_9PROT</name>
<comment type="caution">
    <text evidence="2">The sequence shown here is derived from an EMBL/GenBank/DDBJ whole genome shotgun (WGS) entry which is preliminary data.</text>
</comment>
<evidence type="ECO:0000313" key="3">
    <source>
        <dbReference type="Proteomes" id="UP001501588"/>
    </source>
</evidence>
<reference evidence="2 3" key="1">
    <citation type="journal article" date="2019" name="Int. J. Syst. Evol. Microbiol.">
        <title>The Global Catalogue of Microorganisms (GCM) 10K type strain sequencing project: providing services to taxonomists for standard genome sequencing and annotation.</title>
        <authorList>
            <consortium name="The Broad Institute Genomics Platform"/>
            <consortium name="The Broad Institute Genome Sequencing Center for Infectious Disease"/>
            <person name="Wu L."/>
            <person name="Ma J."/>
        </authorList>
    </citation>
    <scope>NUCLEOTIDE SEQUENCE [LARGE SCALE GENOMIC DNA]</scope>
    <source>
        <strain evidence="2 3">JCM 9933</strain>
    </source>
</reference>
<gene>
    <name evidence="2" type="ORF">GCM10009416_25760</name>
</gene>
<dbReference type="EMBL" id="BAAAFZ010000034">
    <property type="protein sequence ID" value="GAA0586238.1"/>
    <property type="molecule type" value="Genomic_DNA"/>
</dbReference>
<accession>A0ABN1FA41</accession>
<organism evidence="2 3">
    <name type="scientific">Craurococcus roseus</name>
    <dbReference type="NCBI Taxonomy" id="77585"/>
    <lineage>
        <taxon>Bacteria</taxon>
        <taxon>Pseudomonadati</taxon>
        <taxon>Pseudomonadota</taxon>
        <taxon>Alphaproteobacteria</taxon>
        <taxon>Acetobacterales</taxon>
        <taxon>Acetobacteraceae</taxon>
        <taxon>Craurococcus</taxon>
    </lineage>
</organism>
<protein>
    <submittedName>
        <fullName evidence="2">Uncharacterized protein</fullName>
    </submittedName>
</protein>
<evidence type="ECO:0000313" key="2">
    <source>
        <dbReference type="EMBL" id="GAA0586238.1"/>
    </source>
</evidence>
<proteinExistence type="predicted"/>
<dbReference type="Proteomes" id="UP001501588">
    <property type="component" value="Unassembled WGS sequence"/>
</dbReference>
<keyword evidence="3" id="KW-1185">Reference proteome</keyword>
<evidence type="ECO:0000256" key="1">
    <source>
        <dbReference type="SAM" id="SignalP"/>
    </source>
</evidence>
<keyword evidence="1" id="KW-0732">Signal</keyword>
<feature type="signal peptide" evidence="1">
    <location>
        <begin position="1"/>
        <end position="27"/>
    </location>
</feature>
<feature type="chain" id="PRO_5045823369" evidence="1">
    <location>
        <begin position="28"/>
        <end position="107"/>
    </location>
</feature>
<sequence>MEETMFRNIAFASLIAVGAAATGAAQAADDGPRLVNRSGSQEVVYGGPRGNVVGGAYATITGGGDNTVYSAVSGGRTEEPALVGRLSGGGDDEVITYGTPARLGARG</sequence>